<dbReference type="HOGENOM" id="CLU_066707_0_0_1"/>
<dbReference type="OrthoDB" id="63935at2759"/>
<evidence type="ECO:0000313" key="4">
    <source>
        <dbReference type="Proteomes" id="UP000008383"/>
    </source>
</evidence>
<reference evidence="4" key="1">
    <citation type="journal article" date="2011" name="Genome Biol.">
        <title>Comparative and functional genomics provide insights into the pathogenicity of dermatophytic fungi.</title>
        <authorList>
            <person name="Burmester A."/>
            <person name="Shelest E."/>
            <person name="Gloeckner G."/>
            <person name="Heddergott C."/>
            <person name="Schindler S."/>
            <person name="Staib P."/>
            <person name="Heidel A."/>
            <person name="Felder M."/>
            <person name="Petzold A."/>
            <person name="Szafranski K."/>
            <person name="Feuermann M."/>
            <person name="Pedruzzi I."/>
            <person name="Priebe S."/>
            <person name="Groth M."/>
            <person name="Winkler R."/>
            <person name="Li W."/>
            <person name="Kniemeyer O."/>
            <person name="Schroeckh V."/>
            <person name="Hertweck C."/>
            <person name="Hube B."/>
            <person name="White T.C."/>
            <person name="Platzer M."/>
            <person name="Guthke R."/>
            <person name="Heitman J."/>
            <person name="Woestemeyer J."/>
            <person name="Zipfel P.F."/>
            <person name="Monod M."/>
            <person name="Brakhage A.A."/>
        </authorList>
    </citation>
    <scope>NUCLEOTIDE SEQUENCE [LARGE SCALE GENOMIC DNA]</scope>
    <source>
        <strain evidence="4">HKI 0517</strain>
    </source>
</reference>
<dbReference type="Gene3D" id="3.40.50.720">
    <property type="entry name" value="NAD(P)-binding Rossmann-like Domain"/>
    <property type="match status" value="1"/>
</dbReference>
<evidence type="ECO:0000256" key="1">
    <source>
        <dbReference type="ARBA" id="ARBA00038376"/>
    </source>
</evidence>
<proteinExistence type="inferred from homology"/>
<comment type="similarity">
    <text evidence="1">Belongs to the avfA family.</text>
</comment>
<feature type="domain" description="NAD(P)-binding" evidence="2">
    <location>
        <begin position="62"/>
        <end position="299"/>
    </location>
</feature>
<dbReference type="InterPro" id="IPR016040">
    <property type="entry name" value="NAD(P)-bd_dom"/>
</dbReference>
<organism evidence="3 4">
    <name type="scientific">Trichophyton verrucosum (strain HKI 0517)</name>
    <dbReference type="NCBI Taxonomy" id="663202"/>
    <lineage>
        <taxon>Eukaryota</taxon>
        <taxon>Fungi</taxon>
        <taxon>Dikarya</taxon>
        <taxon>Ascomycota</taxon>
        <taxon>Pezizomycotina</taxon>
        <taxon>Eurotiomycetes</taxon>
        <taxon>Eurotiomycetidae</taxon>
        <taxon>Onygenales</taxon>
        <taxon>Arthrodermataceae</taxon>
        <taxon>Trichophyton</taxon>
    </lineage>
</organism>
<dbReference type="PANTHER" id="PTHR43355">
    <property type="entry name" value="FLAVIN REDUCTASE (NADPH)"/>
    <property type="match status" value="1"/>
</dbReference>
<evidence type="ECO:0000259" key="2">
    <source>
        <dbReference type="Pfam" id="PF13460"/>
    </source>
</evidence>
<evidence type="ECO:0000313" key="3">
    <source>
        <dbReference type="EMBL" id="EFE41795.1"/>
    </source>
</evidence>
<dbReference type="GO" id="GO:0042602">
    <property type="term" value="F:riboflavin reductase (NADPH) activity"/>
    <property type="evidence" value="ECO:0007669"/>
    <property type="project" value="TreeGrafter"/>
</dbReference>
<dbReference type="InterPro" id="IPR051606">
    <property type="entry name" value="Polyketide_Oxido-like"/>
</dbReference>
<dbReference type="AlphaFoldDB" id="D4D8P0"/>
<dbReference type="EMBL" id="ACYE01000180">
    <property type="protein sequence ID" value="EFE41795.1"/>
    <property type="molecule type" value="Genomic_DNA"/>
</dbReference>
<comment type="caution">
    <text evidence="3">The sequence shown here is derived from an EMBL/GenBank/DDBJ whole genome shotgun (WGS) entry which is preliminary data.</text>
</comment>
<dbReference type="Proteomes" id="UP000008383">
    <property type="component" value="Unassembled WGS sequence"/>
</dbReference>
<protein>
    <recommendedName>
        <fullName evidence="2">NAD(P)-binding domain-containing protein</fullName>
    </recommendedName>
</protein>
<sequence length="319" mass="34509">MDRRLDAPPTYSLRYDGLETSFSETECTAWDDVISGCFIAGEWLGTSALRQIRMASPIAFIGSTGGCANSCLAHTLKGGYNVVALARTPSKLTDQLKVQGIEQSVIDNQLTVIQGDVNDIEAVKRTVAPACNNGALVPTIISGIGSTPKLQASIWQPVTLNDPNVCEKATNNIISAVKEVQSSHGSGMPKTQPFLTVVSTTGISKTEDVPLAFRPLYHYFLAVPHKDKLKMEEAIFNAVADPTPTSRVFRGVMSVRPSLLTGDYNIATGKGWKTLRVGTDDKPAVGYTIQRADVGEWMYHEVVANRGQNYTNQKVSLTS</sequence>
<name>D4D8P0_TRIVH</name>
<dbReference type="KEGG" id="tve:TRV_03477"/>
<dbReference type="GeneID" id="9580960"/>
<dbReference type="GO" id="GO:0004074">
    <property type="term" value="F:biliverdin reductase [NAD(P)H] activity"/>
    <property type="evidence" value="ECO:0007669"/>
    <property type="project" value="TreeGrafter"/>
</dbReference>
<keyword evidence="4" id="KW-1185">Reference proteome</keyword>
<dbReference type="SUPFAM" id="SSF51735">
    <property type="entry name" value="NAD(P)-binding Rossmann-fold domains"/>
    <property type="match status" value="1"/>
</dbReference>
<gene>
    <name evidence="3" type="ORF">TRV_03477</name>
</gene>
<dbReference type="InterPro" id="IPR036291">
    <property type="entry name" value="NAD(P)-bd_dom_sf"/>
</dbReference>
<dbReference type="RefSeq" id="XP_003022413.1">
    <property type="nucleotide sequence ID" value="XM_003022367.1"/>
</dbReference>
<dbReference type="PANTHER" id="PTHR43355:SF2">
    <property type="entry name" value="FLAVIN REDUCTASE (NADPH)"/>
    <property type="match status" value="1"/>
</dbReference>
<dbReference type="Pfam" id="PF13460">
    <property type="entry name" value="NAD_binding_10"/>
    <property type="match status" value="1"/>
</dbReference>
<accession>D4D8P0</accession>